<dbReference type="VEuPathDB" id="TriTrypDB:LdBPK_250820.1"/>
<evidence type="ECO:0000256" key="4">
    <source>
        <dbReference type="PROSITE-ProRule" id="PRU00834"/>
    </source>
</evidence>
<evidence type="ECO:0000256" key="6">
    <source>
        <dbReference type="SAM" id="Phobius"/>
    </source>
</evidence>
<evidence type="ECO:0000259" key="7">
    <source>
        <dbReference type="PROSITE" id="PS51501"/>
    </source>
</evidence>
<name>A0A504X3M0_LEIDO</name>
<dbReference type="Proteomes" id="UP000318447">
    <property type="component" value="Unassembled WGS sequence"/>
</dbReference>
<dbReference type="GO" id="GO:0050821">
    <property type="term" value="P:protein stabilization"/>
    <property type="evidence" value="ECO:0007669"/>
    <property type="project" value="TreeGrafter"/>
</dbReference>
<dbReference type="GO" id="GO:0051087">
    <property type="term" value="F:protein-folding chaperone binding"/>
    <property type="evidence" value="ECO:0007669"/>
    <property type="project" value="TreeGrafter"/>
</dbReference>
<evidence type="ECO:0000313" key="8">
    <source>
        <dbReference type="EMBL" id="TPP40700.1"/>
    </source>
</evidence>
<dbReference type="GO" id="GO:0030150">
    <property type="term" value="P:protein import into mitochondrial matrix"/>
    <property type="evidence" value="ECO:0007669"/>
    <property type="project" value="TreeGrafter"/>
</dbReference>
<dbReference type="GO" id="GO:0006457">
    <property type="term" value="P:protein folding"/>
    <property type="evidence" value="ECO:0007669"/>
    <property type="project" value="TreeGrafter"/>
</dbReference>
<protein>
    <submittedName>
        <fullName evidence="8">DNL zinc finger family protein</fullName>
    </submittedName>
</protein>
<dbReference type="VEuPathDB" id="TriTrypDB:LDHU3_25.1040"/>
<feature type="transmembrane region" description="Helical" evidence="6">
    <location>
        <begin position="1096"/>
        <end position="1119"/>
    </location>
</feature>
<sequence>MSWPRDPFVSDGSYTTPLPQQPCEAALWRAVTSLYQYSSLEALLKVRGPAATAAPASPVPADCKPASAAEAPHAGAPEEVKGIAVPCSRVSATSSPALATRAEVMVRRSAFIAAADAAMPLRTPSPSLTPSVTSPLATSVAANLENPPALPLPRSPTAPTVASRLPRSRSAGSWSDKGDSLASSPTTAYIRAACRCVLEPVQALLTQFNADKLHVGASVVDVAVQHPLPCLRVELVRLLLMFKRWNWSMCAPVAVAAGVGDMDVLTRLLSVEELEPNLGFPLRVAVQCHQNEQVLPFLVSHHRIKPNYGSAFYAAVVMGNTEAMHILGAAAGVDVNHFVNSEGTSALLYALRQFLMCSSIAAAEQQPPPTTASAAMHSRKPQRGITPPSLPLPSTAEQGVRTISPFLAGGGNGGARAPAKHGFHSPSSDDADGSGAASSSAAAATYGGAPSASVSSKAMGPLWQRDKTLFRNASAAWAMDDLHEGATAAAHGEDRDVQHSPAFRQDTAIHRLRTPQHWKAVLLYLLDHPAIEVNSGFYTTPLQMAVLAGNVEVVAWLLQHPHLSPNRLPKAASVLRDSYCLVQRQSLSEDALQRLIATPVEMAVQLHQVEAFKLLVRDQRVRMPVRLIMDLERLAWSAEAIPYLTILAQHRADWEGWGWRSRRQCLLIATAASCVVALCSWAVWCAWYHSLQACGVVLLCTYAVQVVMTIILFAREAYTVRATSSAAQQPAAKPAPVLAAFVQHLLPAWSGAWQCGASAVLLLCPGMVPVLDLLCAWSLYKIHRSRRPLQTAARAGYAAPAASPQHRPFGPTDSPTSHAGLSHASRERVDRARRQSMWFSSTARGWSGLSVASNVSGHDSFTEAPWTANFSLKESFSCPRPAKVRTRRQVLTGGGVQRRLHTGGGSPASAAAEGAASASAHRVIACTVGHATASDGEFVFRTVSPIVTNSITFSPSVGRRDPWVVPGRPSRFAVSTEYHAPDLTLRALAYVTYDWLLVAPRLLLSIVGIFMFMHMVFPSSPPAASSPPVAMVGDGSVLRVDRATPPLSATVVSDGIATQSIFTLHHCDRPLSAVPTGAAAMTVETNSADLPRFTTMMSLVGLCGLVASIVSGAVLLAMATSLRSITTQSFFASPKSKRSADFGRGGDGTRAASALAPRLQPALQAQSSCASFSAASLAASSRRWCSTGSSSSDNPSRGHSEAKTPLTDTSAAAPTGLAAHDDATASTTTMAEHLKRLSPEDQQRIIAALQAPEKEKSSVMGGAGIGPADGDMVAAFTCGPCDYRMVKRFSKHAYTKGIVIVECPNCRAKHLLADNLGWMEDTATNIEDILKAKGESFVRIGGAEGDYQVVMDPALTASSTPFAATQRP</sequence>
<feature type="region of interest" description="Disordered" evidence="5">
    <location>
        <begin position="145"/>
        <end position="182"/>
    </location>
</feature>
<dbReference type="Pfam" id="PF05180">
    <property type="entry name" value="zf-DNL"/>
    <property type="match status" value="1"/>
</dbReference>
<dbReference type="InterPro" id="IPR036770">
    <property type="entry name" value="Ankyrin_rpt-contain_sf"/>
</dbReference>
<keyword evidence="6" id="KW-1133">Transmembrane helix</keyword>
<feature type="compositionally biased region" description="Gly residues" evidence="5">
    <location>
        <begin position="892"/>
        <end position="906"/>
    </location>
</feature>
<proteinExistence type="predicted"/>
<dbReference type="VEuPathDB" id="TriTrypDB:LdCL_250013500"/>
<feature type="transmembrane region" description="Helical" evidence="6">
    <location>
        <begin position="759"/>
        <end position="780"/>
    </location>
</feature>
<dbReference type="GO" id="GO:0008270">
    <property type="term" value="F:zinc ion binding"/>
    <property type="evidence" value="ECO:0007669"/>
    <property type="project" value="UniProtKB-KW"/>
</dbReference>
<dbReference type="VEuPathDB" id="TriTrypDB:LdBPK_250830.1"/>
<keyword evidence="6" id="KW-0812">Transmembrane</keyword>
<organism evidence="8 9">
    <name type="scientific">Leishmania donovani</name>
    <dbReference type="NCBI Taxonomy" id="5661"/>
    <lineage>
        <taxon>Eukaryota</taxon>
        <taxon>Discoba</taxon>
        <taxon>Euglenozoa</taxon>
        <taxon>Kinetoplastea</taxon>
        <taxon>Metakinetoplastina</taxon>
        <taxon>Trypanosomatida</taxon>
        <taxon>Trypanosomatidae</taxon>
        <taxon>Leishmaniinae</taxon>
        <taxon>Leishmania</taxon>
    </lineage>
</organism>
<feature type="transmembrane region" description="Helical" evidence="6">
    <location>
        <begin position="665"/>
        <end position="684"/>
    </location>
</feature>
<feature type="compositionally biased region" description="Low complexity" evidence="5">
    <location>
        <begin position="425"/>
        <end position="438"/>
    </location>
</feature>
<keyword evidence="3" id="KW-0862">Zinc</keyword>
<dbReference type="EMBL" id="RHLC01000018">
    <property type="protein sequence ID" value="TPP40700.1"/>
    <property type="molecule type" value="Genomic_DNA"/>
</dbReference>
<dbReference type="PANTHER" id="PTHR20922:SF13">
    <property type="entry name" value="DNL-TYPE ZINC FINGER PROTEIN"/>
    <property type="match status" value="1"/>
</dbReference>
<keyword evidence="1" id="KW-0479">Metal-binding</keyword>
<feature type="domain" description="DNL-type" evidence="7">
    <location>
        <begin position="1267"/>
        <end position="1362"/>
    </location>
</feature>
<dbReference type="PANTHER" id="PTHR20922">
    <property type="entry name" value="DNL-TYPE ZINC FINGER PROTEIN"/>
    <property type="match status" value="1"/>
</dbReference>
<dbReference type="PROSITE" id="PS51501">
    <property type="entry name" value="ZF_DNL"/>
    <property type="match status" value="1"/>
</dbReference>
<feature type="compositionally biased region" description="Low complexity" evidence="5">
    <location>
        <begin position="366"/>
        <end position="375"/>
    </location>
</feature>
<evidence type="ECO:0000256" key="1">
    <source>
        <dbReference type="ARBA" id="ARBA00022723"/>
    </source>
</evidence>
<dbReference type="SUPFAM" id="SSF48403">
    <property type="entry name" value="Ankyrin repeat"/>
    <property type="match status" value="2"/>
</dbReference>
<feature type="region of interest" description="Disordered" evidence="5">
    <location>
        <begin position="892"/>
        <end position="912"/>
    </location>
</feature>
<dbReference type="Gene3D" id="1.25.40.20">
    <property type="entry name" value="Ankyrin repeat-containing domain"/>
    <property type="match status" value="2"/>
</dbReference>
<keyword evidence="6" id="KW-0472">Membrane</keyword>
<feature type="transmembrane region" description="Helical" evidence="6">
    <location>
        <begin position="995"/>
        <end position="1017"/>
    </location>
</feature>
<evidence type="ECO:0000256" key="5">
    <source>
        <dbReference type="SAM" id="MobiDB-lite"/>
    </source>
</evidence>
<dbReference type="VEuPathDB" id="TriTrypDB:LDHU3_25.1030"/>
<reference evidence="9" key="1">
    <citation type="submission" date="2019-02" db="EMBL/GenBank/DDBJ databases">
        <title>FDA dAtabase for Regulatory Grade micrObial Sequences (FDA-ARGOS): Supporting development and validation of Infectious Disease Dx tests.</title>
        <authorList>
            <person name="Duncan R."/>
            <person name="Fisher C."/>
            <person name="Tallon L."/>
            <person name="Sadzewicz L."/>
            <person name="Sengamalay N."/>
            <person name="Ott S."/>
            <person name="Godinez A."/>
            <person name="Nagaraj S."/>
            <person name="Vavikolanu K."/>
            <person name="Nadendla S."/>
            <person name="Aluvathingal J."/>
            <person name="Sichtig H."/>
        </authorList>
    </citation>
    <scope>NUCLEOTIDE SEQUENCE [LARGE SCALE GENOMIC DNA]</scope>
    <source>
        <strain evidence="9">FDAARGOS_361</strain>
    </source>
</reference>
<evidence type="ECO:0000313" key="9">
    <source>
        <dbReference type="Proteomes" id="UP000318447"/>
    </source>
</evidence>
<dbReference type="InterPro" id="IPR007853">
    <property type="entry name" value="Znf_DNL-typ"/>
</dbReference>
<gene>
    <name evidence="8" type="ORF">CGC21_8490</name>
</gene>
<dbReference type="VEuPathDB" id="TriTrypDB:LdCL_250013600"/>
<feature type="region of interest" description="Disordered" evidence="5">
    <location>
        <begin position="366"/>
        <end position="438"/>
    </location>
</feature>
<dbReference type="InterPro" id="IPR024158">
    <property type="entry name" value="Mt_import_TIM15"/>
</dbReference>
<feature type="region of interest" description="Disordered" evidence="5">
    <location>
        <begin position="1185"/>
        <end position="1214"/>
    </location>
</feature>
<evidence type="ECO:0000256" key="2">
    <source>
        <dbReference type="ARBA" id="ARBA00022771"/>
    </source>
</evidence>
<dbReference type="GO" id="GO:0005739">
    <property type="term" value="C:mitochondrion"/>
    <property type="evidence" value="ECO:0007669"/>
    <property type="project" value="TreeGrafter"/>
</dbReference>
<keyword evidence="2 4" id="KW-0863">Zinc-finger</keyword>
<comment type="caution">
    <text evidence="8">The sequence shown here is derived from an EMBL/GenBank/DDBJ whole genome shotgun (WGS) entry which is preliminary data.</text>
</comment>
<accession>A0A504X3M0</accession>
<feature type="transmembrane region" description="Helical" evidence="6">
    <location>
        <begin position="690"/>
        <end position="714"/>
    </location>
</feature>
<feature type="region of interest" description="Disordered" evidence="5">
    <location>
        <begin position="796"/>
        <end position="827"/>
    </location>
</feature>
<evidence type="ECO:0000256" key="3">
    <source>
        <dbReference type="ARBA" id="ARBA00022833"/>
    </source>
</evidence>